<organism evidence="1">
    <name type="scientific">Moumouvirus sp. 'Monve'</name>
    <dbReference type="NCBI Taxonomy" id="1128131"/>
    <lineage>
        <taxon>Viruses</taxon>
        <taxon>Varidnaviria</taxon>
        <taxon>Bamfordvirae</taxon>
        <taxon>Nucleocytoviricota</taxon>
        <taxon>Megaviricetes</taxon>
        <taxon>Imitervirales</taxon>
        <taxon>Mimiviridae</taxon>
        <taxon>Megamimivirinae</taxon>
        <taxon>Moumouvirus</taxon>
    </lineage>
</organism>
<proteinExistence type="predicted"/>
<dbReference type="EMBL" id="JN885995">
    <property type="protein sequence ID" value="AEX62362.1"/>
    <property type="molecule type" value="Genomic_DNA"/>
</dbReference>
<protein>
    <submittedName>
        <fullName evidence="1">Uncharacterized protein</fullName>
    </submittedName>
</protein>
<evidence type="ECO:0000313" key="1">
    <source>
        <dbReference type="EMBL" id="AEX62362.1"/>
    </source>
</evidence>
<sequence length="111" mass="13355">MSNGKVTIEFIFTFKYDEQEFWQTNIDKNITEECMITYIFEELGELGKQLVKISCCQFINDESELLPFLKERSGKYYFNHKINKDSDTEKWHQFKKEFYSKSNFQKGNISC</sequence>
<accession>H2ED89</accession>
<name>H2ED89_9VIRU</name>
<gene>
    <name evidence="1" type="ORF">mv_L157</name>
</gene>
<reference evidence="1" key="1">
    <citation type="submission" date="2011-10" db="EMBL/GenBank/DDBJ databases">
        <title>Provirophages and transpovirons: unique mobilome of giant viruses.</title>
        <authorList>
            <person name="Desnues C."/>
            <person name="LaScola B."/>
            <person name="Yutin N."/>
            <person name="Fournous G."/>
            <person name="Koonin E."/>
            <person name="Raoult D."/>
        </authorList>
    </citation>
    <scope>NUCLEOTIDE SEQUENCE</scope>
    <source>
        <strain evidence="1">Mv13-mv</strain>
    </source>
</reference>